<dbReference type="Gene3D" id="3.40.50.1820">
    <property type="entry name" value="alpha/beta hydrolase"/>
    <property type="match status" value="1"/>
</dbReference>
<dbReference type="InterPro" id="IPR051044">
    <property type="entry name" value="MAG_DAG_Lipase"/>
</dbReference>
<keyword evidence="4" id="KW-1185">Reference proteome</keyword>
<protein>
    <submittedName>
        <fullName evidence="3">Alpha-beta hydrolase superfamily lysophospholipase</fullName>
    </submittedName>
</protein>
<dbReference type="GO" id="GO:0016787">
    <property type="term" value="F:hydrolase activity"/>
    <property type="evidence" value="ECO:0007669"/>
    <property type="project" value="UniProtKB-KW"/>
</dbReference>
<evidence type="ECO:0000313" key="4">
    <source>
        <dbReference type="Proteomes" id="UP000248395"/>
    </source>
</evidence>
<reference evidence="3 4" key="1">
    <citation type="submission" date="2018-05" db="EMBL/GenBank/DDBJ databases">
        <title>Genomic Encyclopedia of Type Strains, Phase IV (KMG-IV): sequencing the most valuable type-strain genomes for metagenomic binning, comparative biology and taxonomic classification.</title>
        <authorList>
            <person name="Goeker M."/>
        </authorList>
    </citation>
    <scope>NUCLEOTIDE SEQUENCE [LARGE SCALE GENOMIC DNA]</scope>
    <source>
        <strain evidence="3 4">DSM 25134</strain>
    </source>
</reference>
<feature type="domain" description="Serine aminopeptidase S33" evidence="2">
    <location>
        <begin position="50"/>
        <end position="313"/>
    </location>
</feature>
<gene>
    <name evidence="3" type="ORF">DFR38_10380</name>
</gene>
<dbReference type="InterPro" id="IPR017208">
    <property type="entry name" value="UCP037442_abhydr"/>
</dbReference>
<proteinExistence type="predicted"/>
<feature type="region of interest" description="Disordered" evidence="1">
    <location>
        <begin position="1"/>
        <end position="20"/>
    </location>
</feature>
<dbReference type="PANTHER" id="PTHR11614">
    <property type="entry name" value="PHOSPHOLIPASE-RELATED"/>
    <property type="match status" value="1"/>
</dbReference>
<dbReference type="SUPFAM" id="SSF53474">
    <property type="entry name" value="alpha/beta-Hydrolases"/>
    <property type="match status" value="1"/>
</dbReference>
<organism evidence="3 4">
    <name type="scientific">Aquitalea magnusonii</name>
    <dbReference type="NCBI Taxonomy" id="332411"/>
    <lineage>
        <taxon>Bacteria</taxon>
        <taxon>Pseudomonadati</taxon>
        <taxon>Pseudomonadota</taxon>
        <taxon>Betaproteobacteria</taxon>
        <taxon>Neisseriales</taxon>
        <taxon>Chromobacteriaceae</taxon>
        <taxon>Aquitalea</taxon>
    </lineage>
</organism>
<evidence type="ECO:0000259" key="2">
    <source>
        <dbReference type="Pfam" id="PF12146"/>
    </source>
</evidence>
<dbReference type="PIRSF" id="PIRSF037442">
    <property type="entry name" value="UCP037442_abhydr"/>
    <property type="match status" value="1"/>
</dbReference>
<dbReference type="EMBL" id="QJKC01000003">
    <property type="protein sequence ID" value="PXX49900.1"/>
    <property type="molecule type" value="Genomic_DNA"/>
</dbReference>
<dbReference type="InterPro" id="IPR022742">
    <property type="entry name" value="Hydrolase_4"/>
</dbReference>
<dbReference type="Pfam" id="PF12146">
    <property type="entry name" value="Hydrolase_4"/>
    <property type="match status" value="1"/>
</dbReference>
<name>A0A318JNF3_9NEIS</name>
<comment type="caution">
    <text evidence="3">The sequence shown here is derived from an EMBL/GenBank/DDBJ whole genome shotgun (WGS) entry which is preliminary data.</text>
</comment>
<evidence type="ECO:0000256" key="1">
    <source>
        <dbReference type="SAM" id="MobiDB-lite"/>
    </source>
</evidence>
<dbReference type="Proteomes" id="UP000248395">
    <property type="component" value="Unassembled WGS sequence"/>
</dbReference>
<dbReference type="InterPro" id="IPR029058">
    <property type="entry name" value="AB_hydrolase_fold"/>
</dbReference>
<evidence type="ECO:0000313" key="3">
    <source>
        <dbReference type="EMBL" id="PXX49900.1"/>
    </source>
</evidence>
<keyword evidence="3" id="KW-0378">Hydrolase</keyword>
<accession>A0A318JNF3</accession>
<sequence length="332" mass="36790">MAASSMQHRTPGLGKRSAQRNEENMEHFDLLAADGHRINGCCWLPPEGQAVRAVLLIAHGMSEYAARYQPVALQLAAQGIAVYAHDHRGHGPHAAHQGWFAAEQGWDKVVDDVECVRRHAAAQHPQQPLLLFGHSMGSFIARSYFLQYGEQLSGLLLSATGYRQRPLAYVLRAVARLAGRLGGMNAPSRFMARLVFGSFNLAFIPARTRMDWLSRDRAQVDAYIADPLCGFDPTPGLWIDLFGGIIALEQGEAIAAGRLPRHCPVYLLAGSRDPVSHGRLALGQLEIRYRDAGLIDIHSHVYPGGRHEMLNESNRAEVLQDMQAWLDRVIKR</sequence>
<dbReference type="AlphaFoldDB" id="A0A318JNF3"/>